<protein>
    <submittedName>
        <fullName evidence="2">Uncharacterized protein</fullName>
    </submittedName>
</protein>
<sequence length="245" mass="27434">MQHFISLGTQFIGYRDTVNGLKEALVTANKRADDLAVKLEQSEKARQKAEQDAASVGDLRKRLHEAEAALSDKITQQIAQEKDVSGRLESQNRLFARKMGQDFELEEPEGNHLRDALSLLEIHGDLARRTIVDAKTALTRLFSYFFPKKNLPNTFADLTKYFIPEEDLGLALRQESLKIGVEGTIALVAESLQDVDWAKAGETKRMQTEKWRALIKAAKPHSKKILSFLGYKPAPSSSSAKPEVK</sequence>
<accession>A0AAD8TT42</accession>
<comment type="caution">
    <text evidence="2">The sequence shown here is derived from an EMBL/GenBank/DDBJ whole genome shotgun (WGS) entry which is preliminary data.</text>
</comment>
<evidence type="ECO:0000256" key="1">
    <source>
        <dbReference type="SAM" id="Coils"/>
    </source>
</evidence>
<feature type="coiled-coil region" evidence="1">
    <location>
        <begin position="25"/>
        <end position="52"/>
    </location>
</feature>
<evidence type="ECO:0000313" key="3">
    <source>
        <dbReference type="Proteomes" id="UP001231189"/>
    </source>
</evidence>
<dbReference type="EMBL" id="JAUUTY010000001">
    <property type="protein sequence ID" value="KAK1691829.1"/>
    <property type="molecule type" value="Genomic_DNA"/>
</dbReference>
<proteinExistence type="predicted"/>
<reference evidence="2" key="1">
    <citation type="submission" date="2023-07" db="EMBL/GenBank/DDBJ databases">
        <title>A chromosome-level genome assembly of Lolium multiflorum.</title>
        <authorList>
            <person name="Chen Y."/>
            <person name="Copetti D."/>
            <person name="Kolliker R."/>
            <person name="Studer B."/>
        </authorList>
    </citation>
    <scope>NUCLEOTIDE SEQUENCE</scope>
    <source>
        <strain evidence="2">02402/16</strain>
        <tissue evidence="2">Leaf</tissue>
    </source>
</reference>
<keyword evidence="1" id="KW-0175">Coiled coil</keyword>
<dbReference type="Proteomes" id="UP001231189">
    <property type="component" value="Unassembled WGS sequence"/>
</dbReference>
<name>A0AAD8TT42_LOLMU</name>
<dbReference type="AlphaFoldDB" id="A0AAD8TT42"/>
<keyword evidence="3" id="KW-1185">Reference proteome</keyword>
<gene>
    <name evidence="2" type="ORF">QYE76_008526</name>
</gene>
<organism evidence="2 3">
    <name type="scientific">Lolium multiflorum</name>
    <name type="common">Italian ryegrass</name>
    <name type="synonym">Lolium perenne subsp. multiflorum</name>
    <dbReference type="NCBI Taxonomy" id="4521"/>
    <lineage>
        <taxon>Eukaryota</taxon>
        <taxon>Viridiplantae</taxon>
        <taxon>Streptophyta</taxon>
        <taxon>Embryophyta</taxon>
        <taxon>Tracheophyta</taxon>
        <taxon>Spermatophyta</taxon>
        <taxon>Magnoliopsida</taxon>
        <taxon>Liliopsida</taxon>
        <taxon>Poales</taxon>
        <taxon>Poaceae</taxon>
        <taxon>BOP clade</taxon>
        <taxon>Pooideae</taxon>
        <taxon>Poodae</taxon>
        <taxon>Poeae</taxon>
        <taxon>Poeae Chloroplast Group 2 (Poeae type)</taxon>
        <taxon>Loliodinae</taxon>
        <taxon>Loliinae</taxon>
        <taxon>Lolium</taxon>
    </lineage>
</organism>
<evidence type="ECO:0000313" key="2">
    <source>
        <dbReference type="EMBL" id="KAK1691829.1"/>
    </source>
</evidence>